<evidence type="ECO:0000313" key="4">
    <source>
        <dbReference type="Proteomes" id="UP001604336"/>
    </source>
</evidence>
<dbReference type="EMBL" id="JBFOLK010000003">
    <property type="protein sequence ID" value="KAL2526562.1"/>
    <property type="molecule type" value="Genomic_DNA"/>
</dbReference>
<dbReference type="Proteomes" id="UP001604336">
    <property type="component" value="Unassembled WGS sequence"/>
</dbReference>
<feature type="transmembrane region" description="Helical" evidence="1">
    <location>
        <begin position="494"/>
        <end position="514"/>
    </location>
</feature>
<dbReference type="PANTHER" id="PTHR33116:SF80">
    <property type="entry name" value="REVERSE TRANSCRIPTASE ZINC-BINDING DOMAIN-CONTAINING PROTEIN"/>
    <property type="match status" value="1"/>
</dbReference>
<proteinExistence type="predicted"/>
<organism evidence="3 4">
    <name type="scientific">Abeliophyllum distichum</name>
    <dbReference type="NCBI Taxonomy" id="126358"/>
    <lineage>
        <taxon>Eukaryota</taxon>
        <taxon>Viridiplantae</taxon>
        <taxon>Streptophyta</taxon>
        <taxon>Embryophyta</taxon>
        <taxon>Tracheophyta</taxon>
        <taxon>Spermatophyta</taxon>
        <taxon>Magnoliopsida</taxon>
        <taxon>eudicotyledons</taxon>
        <taxon>Gunneridae</taxon>
        <taxon>Pentapetalae</taxon>
        <taxon>asterids</taxon>
        <taxon>lamiids</taxon>
        <taxon>Lamiales</taxon>
        <taxon>Oleaceae</taxon>
        <taxon>Forsythieae</taxon>
        <taxon>Abeliophyllum</taxon>
    </lineage>
</organism>
<evidence type="ECO:0000256" key="1">
    <source>
        <dbReference type="SAM" id="Phobius"/>
    </source>
</evidence>
<feature type="transmembrane region" description="Helical" evidence="1">
    <location>
        <begin position="526"/>
        <end position="545"/>
    </location>
</feature>
<keyword evidence="1" id="KW-0812">Transmembrane</keyword>
<accession>A0ABD1UNG5</accession>
<keyword evidence="1" id="KW-1133">Transmembrane helix</keyword>
<sequence length="661" mass="76731">MDGSWLVGGDFNVIAHNGERTGRNTHDRGTSDFAVMMMDCSLTDADHSPLLIQWSFDDDLGPRPFRFLNVWSRHHDFLSFVFGDIFQRVGDAESSVDEAELDYDSDLIPAHRDSLHHAQAVLNRTLSIEEAFWKQKAGGSVDDMIIFSNGQKQSIRRVLHCIEHYERASSQLVNRDKSGIILPRRSSINQIHRLEHLTGFRHQHQPFTYLGVSLFTGACKIFLYDDLIQKVRSRISGWASRLLSPRGRITLIRSVLSSLLLYLLQIMKPPKAVLKKLESIFARFLWDSRDHTHRLHWRRWKDLCLPTEEGGLGFMRLQDLVDTFSLKLWLKHIGPQVESNIAWKLGHGHIFFWHDCWMGNSTLAVRLPQMTHSSVQVHDLFDYTGWNIDRLIQMVPQYIAEQIGSIPITAQRLWQNLIPIDVVIQRRVGSHMASKCQCCSATETIQHLFIDSPIAVHVWEHFYDIFHITLRPLESFQYRFQAWRFSGQFVRQGHIRTIVPILILWYIWTARNYMKYRDITMEPKGSYVEFIVLSPFFTQVAYSNSSIGVGTWISLHYLVYLSLFHHILSLFWSFGILHQWDPIRLTLMVASKTALLVVEGLLEIRLVSVFELSTLSMVIALSWTIQDTLRHIRHLLVFYRDTVTHIYREGNQVADSLASEG</sequence>
<evidence type="ECO:0000259" key="2">
    <source>
        <dbReference type="Pfam" id="PF13966"/>
    </source>
</evidence>
<dbReference type="Pfam" id="PF13966">
    <property type="entry name" value="zf-RVT"/>
    <property type="match status" value="1"/>
</dbReference>
<reference evidence="4" key="1">
    <citation type="submission" date="2024-07" db="EMBL/GenBank/DDBJ databases">
        <title>Two chromosome-level genome assemblies of Korean endemic species Abeliophyllum distichum and Forsythia ovata (Oleaceae).</title>
        <authorList>
            <person name="Jang H."/>
        </authorList>
    </citation>
    <scope>NUCLEOTIDE SEQUENCE [LARGE SCALE GENOMIC DNA]</scope>
</reference>
<keyword evidence="4" id="KW-1185">Reference proteome</keyword>
<dbReference type="PANTHER" id="PTHR33116">
    <property type="entry name" value="REVERSE TRANSCRIPTASE ZINC-BINDING DOMAIN-CONTAINING PROTEIN-RELATED-RELATED"/>
    <property type="match status" value="1"/>
</dbReference>
<feature type="transmembrane region" description="Helical" evidence="1">
    <location>
        <begin position="557"/>
        <end position="578"/>
    </location>
</feature>
<feature type="domain" description="Reverse transcriptase zinc-binding" evidence="2">
    <location>
        <begin position="410"/>
        <end position="459"/>
    </location>
</feature>
<dbReference type="InterPro" id="IPR026960">
    <property type="entry name" value="RVT-Znf"/>
</dbReference>
<protein>
    <submittedName>
        <fullName evidence="3">RNase H domain-containing protein</fullName>
    </submittedName>
</protein>
<dbReference type="AlphaFoldDB" id="A0ABD1UNG5"/>
<evidence type="ECO:0000313" key="3">
    <source>
        <dbReference type="EMBL" id="KAL2526562.1"/>
    </source>
</evidence>
<gene>
    <name evidence="3" type="ORF">Adt_11616</name>
</gene>
<keyword evidence="1" id="KW-0472">Membrane</keyword>
<comment type="caution">
    <text evidence="3">The sequence shown here is derived from an EMBL/GenBank/DDBJ whole genome shotgun (WGS) entry which is preliminary data.</text>
</comment>
<name>A0ABD1UNG5_9LAMI</name>